<dbReference type="GO" id="GO:0005506">
    <property type="term" value="F:iron ion binding"/>
    <property type="evidence" value="ECO:0007669"/>
    <property type="project" value="InterPro"/>
</dbReference>
<dbReference type="Pfam" id="PF00307">
    <property type="entry name" value="CH"/>
    <property type="match status" value="2"/>
</dbReference>
<accession>A0AAD5THU6</accession>
<dbReference type="InterPro" id="IPR002321">
    <property type="entry name" value="Cyt_c_II"/>
</dbReference>
<name>A0AAD5THU6_9FUNG</name>
<feature type="compositionally biased region" description="Low complexity" evidence="3">
    <location>
        <begin position="810"/>
        <end position="819"/>
    </location>
</feature>
<feature type="region of interest" description="Disordered" evidence="3">
    <location>
        <begin position="1"/>
        <end position="23"/>
    </location>
</feature>
<dbReference type="PROSITE" id="PS51009">
    <property type="entry name" value="CYTCII"/>
    <property type="match status" value="1"/>
</dbReference>
<dbReference type="GO" id="GO:0020037">
    <property type="term" value="F:heme binding"/>
    <property type="evidence" value="ECO:0007669"/>
    <property type="project" value="InterPro"/>
</dbReference>
<feature type="compositionally biased region" description="Basic and acidic residues" evidence="3">
    <location>
        <begin position="596"/>
        <end position="689"/>
    </location>
</feature>
<evidence type="ECO:0000256" key="2">
    <source>
        <dbReference type="ARBA" id="ARBA00023203"/>
    </source>
</evidence>
<dbReference type="GO" id="GO:0032432">
    <property type="term" value="C:actin filament bundle"/>
    <property type="evidence" value="ECO:0007669"/>
    <property type="project" value="TreeGrafter"/>
</dbReference>
<feature type="compositionally biased region" description="Basic and acidic residues" evidence="3">
    <location>
        <begin position="437"/>
        <end position="453"/>
    </location>
</feature>
<evidence type="ECO:0000313" key="5">
    <source>
        <dbReference type="EMBL" id="KAJ3176882.1"/>
    </source>
</evidence>
<evidence type="ECO:0000259" key="4">
    <source>
        <dbReference type="PROSITE" id="PS50021"/>
    </source>
</evidence>
<reference evidence="5" key="1">
    <citation type="submission" date="2020-05" db="EMBL/GenBank/DDBJ databases">
        <title>Phylogenomic resolution of chytrid fungi.</title>
        <authorList>
            <person name="Stajich J.E."/>
            <person name="Amses K."/>
            <person name="Simmons R."/>
            <person name="Seto K."/>
            <person name="Myers J."/>
            <person name="Bonds A."/>
            <person name="Quandt C.A."/>
            <person name="Barry K."/>
            <person name="Liu P."/>
            <person name="Grigoriev I."/>
            <person name="Longcore J.E."/>
            <person name="James T.Y."/>
        </authorList>
    </citation>
    <scope>NUCLEOTIDE SEQUENCE</scope>
    <source>
        <strain evidence="5">JEL0379</strain>
    </source>
</reference>
<dbReference type="Gene3D" id="1.10.418.10">
    <property type="entry name" value="Calponin-like domain"/>
    <property type="match status" value="2"/>
</dbReference>
<keyword evidence="6" id="KW-1185">Reference proteome</keyword>
<dbReference type="InterPro" id="IPR036872">
    <property type="entry name" value="CH_dom_sf"/>
</dbReference>
<dbReference type="InterPro" id="IPR039959">
    <property type="entry name" value="Fimbrin/Plastin"/>
</dbReference>
<feature type="region of interest" description="Disordered" evidence="3">
    <location>
        <begin position="902"/>
        <end position="989"/>
    </location>
</feature>
<feature type="compositionally biased region" description="Basic and acidic residues" evidence="3">
    <location>
        <begin position="766"/>
        <end position="809"/>
    </location>
</feature>
<evidence type="ECO:0000256" key="1">
    <source>
        <dbReference type="ARBA" id="ARBA00022737"/>
    </source>
</evidence>
<feature type="compositionally biased region" description="Basic and acidic residues" evidence="3">
    <location>
        <begin position="712"/>
        <end position="740"/>
    </location>
</feature>
<dbReference type="CDD" id="cd21217">
    <property type="entry name" value="CH_PLS_FIM_rpt1"/>
    <property type="match status" value="1"/>
</dbReference>
<dbReference type="InterPro" id="IPR001589">
    <property type="entry name" value="Actinin_actin-bd_CS"/>
</dbReference>
<dbReference type="GO" id="GO:0051017">
    <property type="term" value="P:actin filament bundle assembly"/>
    <property type="evidence" value="ECO:0007669"/>
    <property type="project" value="InterPro"/>
</dbReference>
<dbReference type="GO" id="GO:0009055">
    <property type="term" value="F:electron transfer activity"/>
    <property type="evidence" value="ECO:0007669"/>
    <property type="project" value="InterPro"/>
</dbReference>
<dbReference type="PANTHER" id="PTHR19961">
    <property type="entry name" value="FIMBRIN/PLASTIN"/>
    <property type="match status" value="1"/>
</dbReference>
<dbReference type="InterPro" id="IPR001715">
    <property type="entry name" value="CH_dom"/>
</dbReference>
<feature type="compositionally biased region" description="Basic and acidic residues" evidence="3">
    <location>
        <begin position="521"/>
        <end position="541"/>
    </location>
</feature>
<comment type="caution">
    <text evidence="5">The sequence shown here is derived from an EMBL/GenBank/DDBJ whole genome shotgun (WGS) entry which is preliminary data.</text>
</comment>
<sequence length="1070" mass="117455">MDAPKISRPPVTTTTDHSELNDATHSVTDTEVEIFTSWINESCADSPEVADRLPLDPKTRQLFSACKDSWLLVALIDNARPGLVEKTKMHMHGSIKALNAFELAENANVVIDAARKLGVVVVNIGAEDITGGNQHLILGIIWQIVRGVLSKNLYVVMNPRILRLQKAGESFENLLRVTPEDTLLRWVNQTLSTRRGELKSQYRLVRNFGKDLQDGIVLTYMMQILYPEAGFEGLQLETDVRVRVTKLVERILEIGLKYITVDSIVSGNPRTNFAFLAQLFSVRPALAELSTAESQQFDAMLSVAKLDLDGLGGVVDLAAEQKRRMSIRSSVSRGDWQASARRQSFRDVLANEPGPVAKEREVERFWQRSPFDNVQPKPWMASWTPPPFIPQLDDPKVRADAEAAERAAIRERERHAPITCQRCQQCRHSEAALGTADSHDKAETERRVSTDSCEHDEDDGSVSSQDVSADASAESLDATSRGVGTTEKGDASAAAKALMEVAEKLKRDEKKASKKARRHARLVEARRQREAEAAAEEEARQAAKAQKAAAKEEERRAEEARHAEARRQREAEEEAKAAEAAAEHEARLAAKAQKAAAKEEERRAEEARQAAKAAAKEEERLAEEARLAAKAAAKDEERRAEEERLAAKAAAKEEARRAEEARQAAKAAAREQETAGERDARLARKEAKQAARLQESVAEEEARLAAKAAKAAARDAARQREREEEEARAAAKQAQKDGARSSELQEAVAAEETRRAAKAAKAAAKLQEEEARREAKLQEEEARREAKLQEEEKRRAAKDAKAAEREASRSQELQEAAAAEEARLAAKEARRAAKDAKASEREASRSQELQEAAAAEEARLAAKEAGRREQEEEAAAAAASRAAALEAKSRLEAELEALRQAKRAAEAALKEQEEAGRKAAKEQEEAARKAAKSTRSVAAAADRSAATERAAADRPAPAIEATSTESLADQAVAASWGPGGSAGGDPLERESLAAAWAELKRREQALASERALFEQEKAAFTKEVESRRAAWSVIKTVTTTIHYLDDSCGECRERVRAQQRTQEQQPAVSV</sequence>
<feature type="compositionally biased region" description="Low complexity" evidence="3">
    <location>
        <begin position="846"/>
        <end position="855"/>
    </location>
</feature>
<proteinExistence type="predicted"/>
<dbReference type="GO" id="GO:0051639">
    <property type="term" value="P:actin filament network formation"/>
    <property type="evidence" value="ECO:0007669"/>
    <property type="project" value="TreeGrafter"/>
</dbReference>
<feature type="domain" description="Calponin-homology (CH)" evidence="4">
    <location>
        <begin position="29"/>
        <end position="149"/>
    </location>
</feature>
<evidence type="ECO:0000313" key="6">
    <source>
        <dbReference type="Proteomes" id="UP001212152"/>
    </source>
</evidence>
<feature type="compositionally biased region" description="Basic and acidic residues" evidence="3">
    <location>
        <begin position="902"/>
        <end position="928"/>
    </location>
</feature>
<evidence type="ECO:0000256" key="3">
    <source>
        <dbReference type="SAM" id="MobiDB-lite"/>
    </source>
</evidence>
<organism evidence="5 6">
    <name type="scientific">Geranomyces variabilis</name>
    <dbReference type="NCBI Taxonomy" id="109894"/>
    <lineage>
        <taxon>Eukaryota</taxon>
        <taxon>Fungi</taxon>
        <taxon>Fungi incertae sedis</taxon>
        <taxon>Chytridiomycota</taxon>
        <taxon>Chytridiomycota incertae sedis</taxon>
        <taxon>Chytridiomycetes</taxon>
        <taxon>Spizellomycetales</taxon>
        <taxon>Powellomycetaceae</taxon>
        <taxon>Geranomyces</taxon>
    </lineage>
</organism>
<dbReference type="Proteomes" id="UP001212152">
    <property type="component" value="Unassembled WGS sequence"/>
</dbReference>
<feature type="compositionally biased region" description="Basic and acidic residues" evidence="3">
    <location>
        <begin position="501"/>
        <end position="511"/>
    </location>
</feature>
<feature type="domain" description="Calponin-homology (CH)" evidence="4">
    <location>
        <begin position="177"/>
        <end position="284"/>
    </location>
</feature>
<dbReference type="PROSITE" id="PS00020">
    <property type="entry name" value="ACTININ_2"/>
    <property type="match status" value="1"/>
</dbReference>
<feature type="compositionally biased region" description="Basic and acidic residues" evidence="3">
    <location>
        <begin position="856"/>
        <end position="870"/>
    </location>
</feature>
<feature type="compositionally biased region" description="Basic and acidic residues" evidence="3">
    <location>
        <begin position="549"/>
        <end position="588"/>
    </location>
</feature>
<dbReference type="EMBL" id="JADGJQ010000037">
    <property type="protein sequence ID" value="KAJ3176882.1"/>
    <property type="molecule type" value="Genomic_DNA"/>
</dbReference>
<feature type="region of interest" description="Disordered" evidence="3">
    <location>
        <begin position="432"/>
        <end position="887"/>
    </location>
</feature>
<keyword evidence="2" id="KW-0009">Actin-binding</keyword>
<keyword evidence="1" id="KW-0677">Repeat</keyword>
<dbReference type="GO" id="GO:0051015">
    <property type="term" value="F:actin filament binding"/>
    <property type="evidence" value="ECO:0007669"/>
    <property type="project" value="InterPro"/>
</dbReference>
<gene>
    <name evidence="5" type="ORF">HDU87_004814</name>
</gene>
<feature type="compositionally biased region" description="Basic and acidic residues" evidence="3">
    <location>
        <begin position="820"/>
        <end position="845"/>
    </location>
</feature>
<dbReference type="CDD" id="cd21218">
    <property type="entry name" value="CH_PLS_FIM_rpt2"/>
    <property type="match status" value="1"/>
</dbReference>
<dbReference type="SMART" id="SM00033">
    <property type="entry name" value="CH"/>
    <property type="match status" value="2"/>
</dbReference>
<dbReference type="PROSITE" id="PS50021">
    <property type="entry name" value="CH"/>
    <property type="match status" value="2"/>
</dbReference>
<dbReference type="GO" id="GO:0005884">
    <property type="term" value="C:actin filament"/>
    <property type="evidence" value="ECO:0007669"/>
    <property type="project" value="TreeGrafter"/>
</dbReference>
<feature type="compositionally biased region" description="Low complexity" evidence="3">
    <location>
        <begin position="933"/>
        <end position="961"/>
    </location>
</feature>
<feature type="compositionally biased region" description="Low complexity" evidence="3">
    <location>
        <begin position="461"/>
        <end position="475"/>
    </location>
</feature>
<protein>
    <recommendedName>
        <fullName evidence="4">Calponin-homology (CH) domain-containing protein</fullName>
    </recommendedName>
</protein>
<feature type="compositionally biased region" description="Low complexity" evidence="3">
    <location>
        <begin position="875"/>
        <end position="886"/>
    </location>
</feature>
<dbReference type="SUPFAM" id="SSF47576">
    <property type="entry name" value="Calponin-homology domain, CH-domain"/>
    <property type="match status" value="1"/>
</dbReference>
<dbReference type="AlphaFoldDB" id="A0AAD5THU6"/>
<dbReference type="PANTHER" id="PTHR19961:SF18">
    <property type="entry name" value="FI19014P1"/>
    <property type="match status" value="1"/>
</dbReference>
<dbReference type="GO" id="GO:0005737">
    <property type="term" value="C:cytoplasm"/>
    <property type="evidence" value="ECO:0007669"/>
    <property type="project" value="TreeGrafter"/>
</dbReference>